<sequence length="145" mass="16051">MSDTLNIVCPHCHAVNRVPSVRLDQHPNCGKCHRPLFTGHPVALTAATFGKHIERSDIPVLVDFWAPWCGPCKMMAPQFEQAARVLEPRVRLGKVDTEAEQMLGAQYGIRSIPTLVLFSGGREIARQAGAMGAQDIVRWVQAQLR</sequence>
<gene>
    <name evidence="9" type="primary">trxC</name>
    <name evidence="9" type="ORF">V6E02_05270</name>
</gene>
<protein>
    <recommendedName>
        <fullName evidence="7">Thioredoxin</fullName>
    </recommendedName>
</protein>
<dbReference type="Pfam" id="PF00085">
    <property type="entry name" value="Thioredoxin"/>
    <property type="match status" value="1"/>
</dbReference>
<dbReference type="Pfam" id="PF21352">
    <property type="entry name" value="Zn_ribbon_Thio2"/>
    <property type="match status" value="1"/>
</dbReference>
<dbReference type="PRINTS" id="PR00421">
    <property type="entry name" value="THIOREDOXIN"/>
</dbReference>
<comment type="caution">
    <text evidence="9">The sequence shown here is derived from an EMBL/GenBank/DDBJ whole genome shotgun (WGS) entry which is preliminary data.</text>
</comment>
<dbReference type="PANTHER" id="PTHR45663">
    <property type="entry name" value="GEO12009P1"/>
    <property type="match status" value="1"/>
</dbReference>
<dbReference type="PANTHER" id="PTHR45663:SF11">
    <property type="entry name" value="GEO12009P1"/>
    <property type="match status" value="1"/>
</dbReference>
<keyword evidence="4" id="KW-0249">Electron transport</keyword>
<dbReference type="CDD" id="cd02947">
    <property type="entry name" value="TRX_family"/>
    <property type="match status" value="1"/>
</dbReference>
<evidence type="ECO:0000256" key="7">
    <source>
        <dbReference type="NCBIfam" id="TIGR01068"/>
    </source>
</evidence>
<dbReference type="EMBL" id="JBAJEX010000003">
    <property type="protein sequence ID" value="MEO1766616.1"/>
    <property type="molecule type" value="Genomic_DNA"/>
</dbReference>
<dbReference type="RefSeq" id="WP_347307726.1">
    <property type="nucleotide sequence ID" value="NZ_JBAJEX010000003.1"/>
</dbReference>
<dbReference type="InterPro" id="IPR013766">
    <property type="entry name" value="Thioredoxin_domain"/>
</dbReference>
<keyword evidence="3" id="KW-0479">Metal-binding</keyword>
<proteinExistence type="inferred from homology"/>
<dbReference type="Gene3D" id="2.30.30.380">
    <property type="entry name" value="Zn-finger domain of Sec23/24"/>
    <property type="match status" value="1"/>
</dbReference>
<evidence type="ECO:0000313" key="9">
    <source>
        <dbReference type="EMBL" id="MEO1766616.1"/>
    </source>
</evidence>
<dbReference type="NCBIfam" id="NF008229">
    <property type="entry name" value="PRK10996.1"/>
    <property type="match status" value="1"/>
</dbReference>
<reference evidence="9 10" key="1">
    <citation type="submission" date="2024-02" db="EMBL/GenBank/DDBJ databases">
        <title>New thermophilic sulfur-oxidizing bacteria from a hot springs of the Uzon caldera (Kamchatka, Russia).</title>
        <authorList>
            <person name="Dukat A.M."/>
            <person name="Elcheninov A.G."/>
            <person name="Frolov E.N."/>
        </authorList>
    </citation>
    <scope>NUCLEOTIDE SEQUENCE [LARGE SCALE GENOMIC DNA]</scope>
    <source>
        <strain evidence="9 10">AK1</strain>
    </source>
</reference>
<dbReference type="InterPro" id="IPR005746">
    <property type="entry name" value="Thioredoxin"/>
</dbReference>
<dbReference type="Proteomes" id="UP001482231">
    <property type="component" value="Unassembled WGS sequence"/>
</dbReference>
<organism evidence="9 10">
    <name type="scientific">Thiobacter aerophilum</name>
    <dbReference type="NCBI Taxonomy" id="3121275"/>
    <lineage>
        <taxon>Bacteria</taxon>
        <taxon>Pseudomonadati</taxon>
        <taxon>Pseudomonadota</taxon>
        <taxon>Betaproteobacteria</taxon>
        <taxon>Burkholderiales</taxon>
        <taxon>Thiobacteraceae</taxon>
        <taxon>Thiobacter</taxon>
    </lineage>
</organism>
<feature type="domain" description="Thioredoxin" evidence="8">
    <location>
        <begin position="33"/>
        <end position="145"/>
    </location>
</feature>
<dbReference type="Gene3D" id="3.40.30.10">
    <property type="entry name" value="Glutaredoxin"/>
    <property type="match status" value="1"/>
</dbReference>
<evidence type="ECO:0000256" key="5">
    <source>
        <dbReference type="ARBA" id="ARBA00023157"/>
    </source>
</evidence>
<dbReference type="PROSITE" id="PS00194">
    <property type="entry name" value="THIOREDOXIN_1"/>
    <property type="match status" value="1"/>
</dbReference>
<dbReference type="SUPFAM" id="SSF52833">
    <property type="entry name" value="Thioredoxin-like"/>
    <property type="match status" value="1"/>
</dbReference>
<dbReference type="InterPro" id="IPR049299">
    <property type="entry name" value="Thio2_N"/>
</dbReference>
<dbReference type="InterPro" id="IPR017937">
    <property type="entry name" value="Thioredoxin_CS"/>
</dbReference>
<keyword evidence="2" id="KW-0813">Transport</keyword>
<evidence type="ECO:0000256" key="4">
    <source>
        <dbReference type="ARBA" id="ARBA00022982"/>
    </source>
</evidence>
<evidence type="ECO:0000313" key="10">
    <source>
        <dbReference type="Proteomes" id="UP001482231"/>
    </source>
</evidence>
<evidence type="ECO:0000256" key="6">
    <source>
        <dbReference type="ARBA" id="ARBA00023284"/>
    </source>
</evidence>
<dbReference type="NCBIfam" id="TIGR01068">
    <property type="entry name" value="thioredoxin"/>
    <property type="match status" value="1"/>
</dbReference>
<evidence type="ECO:0000259" key="8">
    <source>
        <dbReference type="PROSITE" id="PS51352"/>
    </source>
</evidence>
<keyword evidence="6" id="KW-0676">Redox-active center</keyword>
<accession>A0ABV0EDL7</accession>
<dbReference type="InterPro" id="IPR036249">
    <property type="entry name" value="Thioredoxin-like_sf"/>
</dbReference>
<name>A0ABV0EDL7_9BURK</name>
<evidence type="ECO:0000256" key="3">
    <source>
        <dbReference type="ARBA" id="ARBA00022723"/>
    </source>
</evidence>
<keyword evidence="10" id="KW-1185">Reference proteome</keyword>
<evidence type="ECO:0000256" key="2">
    <source>
        <dbReference type="ARBA" id="ARBA00022448"/>
    </source>
</evidence>
<keyword evidence="5" id="KW-1015">Disulfide bond</keyword>
<evidence type="ECO:0000256" key="1">
    <source>
        <dbReference type="ARBA" id="ARBA00008987"/>
    </source>
</evidence>
<comment type="similarity">
    <text evidence="1">Belongs to the thioredoxin family.</text>
</comment>
<dbReference type="PROSITE" id="PS51352">
    <property type="entry name" value="THIOREDOXIN_2"/>
    <property type="match status" value="1"/>
</dbReference>